<reference evidence="1 2" key="1">
    <citation type="journal article" date="2015" name="Genome Announc.">
        <title>Complete Genome Sequence of Carbapenemase-Producing Klebsiella pneumoniae Myophage Matisse.</title>
        <authorList>
            <person name="Provasek V.E."/>
            <person name="Lessor L.E."/>
            <person name="Cahill J.L."/>
            <person name="Rasche E.S."/>
            <person name="Kuty Everett G.F."/>
        </authorList>
    </citation>
    <scope>NUCLEOTIDE SEQUENCE [LARGE SCALE GENOMIC DNA]</scope>
</reference>
<dbReference type="Proteomes" id="UP000203408">
    <property type="component" value="Segment"/>
</dbReference>
<dbReference type="RefSeq" id="YP_009194511.1">
    <property type="nucleotide sequence ID" value="NC_028750.1"/>
</dbReference>
<dbReference type="KEGG" id="vg:26613450"/>
<evidence type="ECO:0000313" key="2">
    <source>
        <dbReference type="Proteomes" id="UP000203408"/>
    </source>
</evidence>
<dbReference type="GeneID" id="26613450"/>
<gene>
    <name evidence="1" type="ORF">CPT_Matisse267</name>
</gene>
<proteinExistence type="predicted"/>
<dbReference type="EMBL" id="KT001918">
    <property type="protein sequence ID" value="AKU44571.1"/>
    <property type="molecule type" value="Genomic_DNA"/>
</dbReference>
<sequence length="374" mass="40989">MSNLMAGFGPDFVETQILSETNSVTYRITAKATHPNAVPNQYEFTLNQKAVGTPPSVGINVWRINNAVVDPIKTFTLSNDNSATANKAFVEYMDAQPSGLYLIMTNGEYKTSQIVDDWFAKNRSVMWQGADFAQRFPNSAYVALYGASKSRILIESFYANDGVLKEDSRASIDLVYDNVGDVGRTGVPFRSVEDTEEYNSTNGSEYKVYPVANPVISKLADYGMAPGLAMMIAGDFYASKALLDAGSTTRVTVRWFTGTAQTSSSVIEVPANKPDEWLRFEQFYTIPSGCDGFNVAVSRYPKPATDSLSAIRNFVMVQVSAAEADQNFAAQFGVNGIRMNNMIDGGTPYIFELPNTKVYPGGDYSASEFREVDA</sequence>
<accession>A0A0K1LPS6</accession>
<keyword evidence="2" id="KW-1185">Reference proteome</keyword>
<evidence type="ECO:0000313" key="1">
    <source>
        <dbReference type="EMBL" id="AKU44571.1"/>
    </source>
</evidence>
<organism evidence="1 2">
    <name type="scientific">Klebsiella phage Matisse</name>
    <dbReference type="NCBI Taxonomy" id="1675607"/>
    <lineage>
        <taxon>Viruses</taxon>
        <taxon>Duplodnaviria</taxon>
        <taxon>Heunggongvirae</taxon>
        <taxon>Uroviricota</taxon>
        <taxon>Caudoviricetes</taxon>
        <taxon>Pantevenvirales</taxon>
        <taxon>Straboviridae</taxon>
        <taxon>Slopekvirus</taxon>
        <taxon>Slopekvirus matisse</taxon>
    </lineage>
</organism>
<protein>
    <submittedName>
        <fullName evidence="1">Hinge connector of long tail fiber proximal connector</fullName>
    </submittedName>
</protein>
<name>A0A0K1LPS6_9CAUD</name>